<organism evidence="1 2">
    <name type="scientific">Liparis tanakae</name>
    <name type="common">Tanaka's snailfish</name>
    <dbReference type="NCBI Taxonomy" id="230148"/>
    <lineage>
        <taxon>Eukaryota</taxon>
        <taxon>Metazoa</taxon>
        <taxon>Chordata</taxon>
        <taxon>Craniata</taxon>
        <taxon>Vertebrata</taxon>
        <taxon>Euteleostomi</taxon>
        <taxon>Actinopterygii</taxon>
        <taxon>Neopterygii</taxon>
        <taxon>Teleostei</taxon>
        <taxon>Neoteleostei</taxon>
        <taxon>Acanthomorphata</taxon>
        <taxon>Eupercaria</taxon>
        <taxon>Perciformes</taxon>
        <taxon>Cottioidei</taxon>
        <taxon>Cottales</taxon>
        <taxon>Liparidae</taxon>
        <taxon>Liparis</taxon>
    </lineage>
</organism>
<name>A0A4Z2GA58_9TELE</name>
<dbReference type="AlphaFoldDB" id="A0A4Z2GA58"/>
<evidence type="ECO:0000313" key="2">
    <source>
        <dbReference type="Proteomes" id="UP000314294"/>
    </source>
</evidence>
<gene>
    <name evidence="1" type="ORF">EYF80_039823</name>
</gene>
<keyword evidence="2" id="KW-1185">Reference proteome</keyword>
<protein>
    <submittedName>
        <fullName evidence="1">Uncharacterized protein</fullName>
    </submittedName>
</protein>
<dbReference type="EMBL" id="SRLO01000635">
    <property type="protein sequence ID" value="TNN49945.1"/>
    <property type="molecule type" value="Genomic_DNA"/>
</dbReference>
<accession>A0A4Z2GA58</accession>
<dbReference type="Proteomes" id="UP000314294">
    <property type="component" value="Unassembled WGS sequence"/>
</dbReference>
<proteinExistence type="predicted"/>
<sequence>MESDVLHLYQLPVCEEASSLQRMVPEVQGPTVQQDPRGEMVSLRRRSTCGVSVLSGRPPRCTAVHSCTLWAESRPPLAKTSVLTSMPWCQRPRSLSFKGKLPPQNLQHVIIC</sequence>
<comment type="caution">
    <text evidence="1">The sequence shown here is derived from an EMBL/GenBank/DDBJ whole genome shotgun (WGS) entry which is preliminary data.</text>
</comment>
<evidence type="ECO:0000313" key="1">
    <source>
        <dbReference type="EMBL" id="TNN49945.1"/>
    </source>
</evidence>
<reference evidence="1 2" key="1">
    <citation type="submission" date="2019-03" db="EMBL/GenBank/DDBJ databases">
        <title>First draft genome of Liparis tanakae, snailfish: a comprehensive survey of snailfish specific genes.</title>
        <authorList>
            <person name="Kim W."/>
            <person name="Song I."/>
            <person name="Jeong J.-H."/>
            <person name="Kim D."/>
            <person name="Kim S."/>
            <person name="Ryu S."/>
            <person name="Song J.Y."/>
            <person name="Lee S.K."/>
        </authorList>
    </citation>
    <scope>NUCLEOTIDE SEQUENCE [LARGE SCALE GENOMIC DNA]</scope>
    <source>
        <tissue evidence="1">Muscle</tissue>
    </source>
</reference>